<keyword evidence="9" id="KW-0808">Transferase</keyword>
<feature type="transmembrane region" description="Helical" evidence="7">
    <location>
        <begin position="265"/>
        <end position="288"/>
    </location>
</feature>
<keyword evidence="5 7" id="KW-1133">Transmembrane helix</keyword>
<proteinExistence type="inferred from homology"/>
<feature type="transmembrane region" description="Helical" evidence="7">
    <location>
        <begin position="217"/>
        <end position="234"/>
    </location>
</feature>
<feature type="transmembrane region" description="Helical" evidence="7">
    <location>
        <begin position="132"/>
        <end position="152"/>
    </location>
</feature>
<name>A0A420DQE5_9RHOB</name>
<evidence type="ECO:0000256" key="2">
    <source>
        <dbReference type="ARBA" id="ARBA00007400"/>
    </source>
</evidence>
<keyword evidence="4 7" id="KW-0812">Transmembrane</keyword>
<dbReference type="PANTHER" id="PTHR40074">
    <property type="entry name" value="O-ACETYLTRANSFERASE WECH"/>
    <property type="match status" value="1"/>
</dbReference>
<dbReference type="GO" id="GO:0009246">
    <property type="term" value="P:enterobacterial common antigen biosynthetic process"/>
    <property type="evidence" value="ECO:0007669"/>
    <property type="project" value="TreeGrafter"/>
</dbReference>
<keyword evidence="10" id="KW-1185">Reference proteome</keyword>
<gene>
    <name evidence="9" type="ORF">C8N30_1046</name>
</gene>
<sequence>MPDHSARIDVIDGAKGIGISLVVFGHAWRGAELTGIIPQQSATFAGDANLFRAVDALIYSFHMPLFFFLSGLLFLETLRKQGTVPLVRGRITRLLWPMALWTWLFFGLKLLAGDRANGPVSITDFPLIPLPPFEHLWFLWALFLIQLLLIVVHRVGLREVPAQAVRWIAAVWVVALLVVSPLFSVPSLIWGPMLAHVPYFLAGIAAGAFLRWQPGSIICLFALGMFLVLLWLVQGNQVSAIHSLALVLSVWVCFLGGLKAGPLLRVLVVLGQGSMAIYLMHTIFSAALRIAMREVGFDGFVSVVAATTLVGLLLPLVVLAVARRLRVIKVLGL</sequence>
<dbReference type="EMBL" id="RAQK01000001">
    <property type="protein sequence ID" value="RKE96485.1"/>
    <property type="molecule type" value="Genomic_DNA"/>
</dbReference>
<evidence type="ECO:0000256" key="3">
    <source>
        <dbReference type="ARBA" id="ARBA00022475"/>
    </source>
</evidence>
<comment type="caution">
    <text evidence="9">The sequence shown here is derived from an EMBL/GenBank/DDBJ whole genome shotgun (WGS) entry which is preliminary data.</text>
</comment>
<evidence type="ECO:0000256" key="1">
    <source>
        <dbReference type="ARBA" id="ARBA00004651"/>
    </source>
</evidence>
<feature type="transmembrane region" description="Helical" evidence="7">
    <location>
        <begin position="189"/>
        <end position="210"/>
    </location>
</feature>
<dbReference type="Pfam" id="PF01757">
    <property type="entry name" value="Acyl_transf_3"/>
    <property type="match status" value="1"/>
</dbReference>
<dbReference type="PANTHER" id="PTHR40074:SF4">
    <property type="entry name" value="INNER MEMBRANE PROTEIN YCFT"/>
    <property type="match status" value="1"/>
</dbReference>
<evidence type="ECO:0000313" key="10">
    <source>
        <dbReference type="Proteomes" id="UP000284407"/>
    </source>
</evidence>
<dbReference type="GO" id="GO:0016413">
    <property type="term" value="F:O-acetyltransferase activity"/>
    <property type="evidence" value="ECO:0007669"/>
    <property type="project" value="TreeGrafter"/>
</dbReference>
<feature type="transmembrane region" description="Helical" evidence="7">
    <location>
        <begin position="164"/>
        <end position="183"/>
    </location>
</feature>
<evidence type="ECO:0000256" key="4">
    <source>
        <dbReference type="ARBA" id="ARBA00022692"/>
    </source>
</evidence>
<feature type="transmembrane region" description="Helical" evidence="7">
    <location>
        <begin position="300"/>
        <end position="322"/>
    </location>
</feature>
<evidence type="ECO:0000256" key="6">
    <source>
        <dbReference type="ARBA" id="ARBA00023136"/>
    </source>
</evidence>
<evidence type="ECO:0000259" key="8">
    <source>
        <dbReference type="Pfam" id="PF01757"/>
    </source>
</evidence>
<dbReference type="GO" id="GO:0005886">
    <property type="term" value="C:plasma membrane"/>
    <property type="evidence" value="ECO:0007669"/>
    <property type="project" value="UniProtKB-SubCell"/>
</dbReference>
<comment type="subcellular location">
    <subcellularLocation>
        <location evidence="1">Cell membrane</location>
        <topology evidence="1">Multi-pass membrane protein</topology>
    </subcellularLocation>
</comment>
<reference evidence="9 10" key="1">
    <citation type="submission" date="2018-09" db="EMBL/GenBank/DDBJ databases">
        <title>Genomic Encyclopedia of Archaeal and Bacterial Type Strains, Phase II (KMG-II): from individual species to whole genera.</title>
        <authorList>
            <person name="Goeker M."/>
        </authorList>
    </citation>
    <scope>NUCLEOTIDE SEQUENCE [LARGE SCALE GENOMIC DNA]</scope>
    <source>
        <strain evidence="9 10">DSM 11458</strain>
    </source>
</reference>
<comment type="similarity">
    <text evidence="2">Belongs to the acyltransferase 3 family.</text>
</comment>
<feature type="domain" description="Acyltransferase 3" evidence="8">
    <location>
        <begin position="11"/>
        <end position="317"/>
    </location>
</feature>
<dbReference type="InterPro" id="IPR002656">
    <property type="entry name" value="Acyl_transf_3_dom"/>
</dbReference>
<feature type="transmembrane region" description="Helical" evidence="7">
    <location>
        <begin position="240"/>
        <end position="258"/>
    </location>
</feature>
<feature type="transmembrane region" description="Helical" evidence="7">
    <location>
        <begin position="94"/>
        <end position="112"/>
    </location>
</feature>
<dbReference type="AlphaFoldDB" id="A0A420DQE5"/>
<organism evidence="9 10">
    <name type="scientific">Sulfitobacter guttiformis</name>
    <dbReference type="NCBI Taxonomy" id="74349"/>
    <lineage>
        <taxon>Bacteria</taxon>
        <taxon>Pseudomonadati</taxon>
        <taxon>Pseudomonadota</taxon>
        <taxon>Alphaproteobacteria</taxon>
        <taxon>Rhodobacterales</taxon>
        <taxon>Roseobacteraceae</taxon>
        <taxon>Sulfitobacter</taxon>
    </lineage>
</organism>
<dbReference type="OrthoDB" id="9814956at2"/>
<keyword evidence="6 7" id="KW-0472">Membrane</keyword>
<keyword evidence="3" id="KW-1003">Cell membrane</keyword>
<evidence type="ECO:0000256" key="7">
    <source>
        <dbReference type="SAM" id="Phobius"/>
    </source>
</evidence>
<evidence type="ECO:0000313" key="9">
    <source>
        <dbReference type="EMBL" id="RKE96485.1"/>
    </source>
</evidence>
<accession>A0A420DQE5</accession>
<evidence type="ECO:0000256" key="5">
    <source>
        <dbReference type="ARBA" id="ARBA00022989"/>
    </source>
</evidence>
<protein>
    <submittedName>
        <fullName evidence="9">Fucose 4-O-acetylase-like acetyltransferase</fullName>
    </submittedName>
</protein>
<dbReference type="STRING" id="1443111.Z949_3046"/>
<dbReference type="Proteomes" id="UP000284407">
    <property type="component" value="Unassembled WGS sequence"/>
</dbReference>
<dbReference type="RefSeq" id="WP_025063424.1">
    <property type="nucleotide sequence ID" value="NZ_RAQK01000001.1"/>
</dbReference>
<feature type="transmembrane region" description="Helical" evidence="7">
    <location>
        <begin position="56"/>
        <end position="74"/>
    </location>
</feature>